<sequence length="122" mass="13937">MLWLSLMLVNLLHKESRRNDELTERAAHFDVMLDDIACTHITFGKTFTDAVELKQVDQQEAERGPCRKDNKLKFEDSPGSSSDMSFEDAGEDLIELRKIDISAIEAKTNHISTRLFLNLPTQ</sequence>
<dbReference type="PANTHER" id="PTHR23222">
    <property type="entry name" value="PROHIBITIN"/>
    <property type="match status" value="1"/>
</dbReference>
<dbReference type="GO" id="GO:0007005">
    <property type="term" value="P:mitochondrion organization"/>
    <property type="evidence" value="ECO:0007669"/>
    <property type="project" value="TreeGrafter"/>
</dbReference>
<feature type="compositionally biased region" description="Basic and acidic residues" evidence="3">
    <location>
        <begin position="57"/>
        <end position="76"/>
    </location>
</feature>
<keyword evidence="2" id="KW-0496">Mitochondrion</keyword>
<keyword evidence="2" id="KW-0999">Mitochondrion inner membrane</keyword>
<keyword evidence="5" id="KW-1185">Reference proteome</keyword>
<evidence type="ECO:0000256" key="2">
    <source>
        <dbReference type="RuleBase" id="RU366048"/>
    </source>
</evidence>
<name>A0A8I6TL74_CIMLE</name>
<dbReference type="OrthoDB" id="275637at2759"/>
<dbReference type="PANTHER" id="PTHR23222:SF0">
    <property type="entry name" value="PROHIBITIN 1"/>
    <property type="match status" value="1"/>
</dbReference>
<evidence type="ECO:0000313" key="4">
    <source>
        <dbReference type="EnsemblMetazoa" id="XP_024085839.1"/>
    </source>
</evidence>
<evidence type="ECO:0000256" key="1">
    <source>
        <dbReference type="ARBA" id="ARBA00009658"/>
    </source>
</evidence>
<dbReference type="Proteomes" id="UP000494040">
    <property type="component" value="Unassembled WGS sequence"/>
</dbReference>
<feature type="region of interest" description="Disordered" evidence="3">
    <location>
        <begin position="57"/>
        <end position="86"/>
    </location>
</feature>
<dbReference type="GO" id="GO:0005743">
    <property type="term" value="C:mitochondrial inner membrane"/>
    <property type="evidence" value="ECO:0007669"/>
    <property type="project" value="UniProtKB-SubCell"/>
</dbReference>
<organism evidence="4 5">
    <name type="scientific">Cimex lectularius</name>
    <name type="common">Bed bug</name>
    <name type="synonym">Acanthia lectularia</name>
    <dbReference type="NCBI Taxonomy" id="79782"/>
    <lineage>
        <taxon>Eukaryota</taxon>
        <taxon>Metazoa</taxon>
        <taxon>Ecdysozoa</taxon>
        <taxon>Arthropoda</taxon>
        <taxon>Hexapoda</taxon>
        <taxon>Insecta</taxon>
        <taxon>Pterygota</taxon>
        <taxon>Neoptera</taxon>
        <taxon>Paraneoptera</taxon>
        <taxon>Hemiptera</taxon>
        <taxon>Heteroptera</taxon>
        <taxon>Panheteroptera</taxon>
        <taxon>Cimicomorpha</taxon>
        <taxon>Cimicidae</taxon>
        <taxon>Cimex</taxon>
    </lineage>
</organism>
<dbReference type="KEGG" id="clec:112128219"/>
<dbReference type="AlphaFoldDB" id="A0A8I6TL74"/>
<dbReference type="InterPro" id="IPR000163">
    <property type="entry name" value="Prohibitin"/>
</dbReference>
<comment type="subcellular location">
    <subcellularLocation>
        <location evidence="2">Mitochondrion inner membrane</location>
    </subcellularLocation>
</comment>
<reference evidence="4" key="1">
    <citation type="submission" date="2022-01" db="UniProtKB">
        <authorList>
            <consortium name="EnsemblMetazoa"/>
        </authorList>
    </citation>
    <scope>IDENTIFICATION</scope>
</reference>
<comment type="similarity">
    <text evidence="1 2">Belongs to the prohibitin family.</text>
</comment>
<keyword evidence="2" id="KW-0472">Membrane</keyword>
<dbReference type="PRINTS" id="PR00679">
    <property type="entry name" value="PROHIBITIN"/>
</dbReference>
<protein>
    <recommendedName>
        <fullName evidence="2">Prohibitin</fullName>
    </recommendedName>
</protein>
<proteinExistence type="inferred from homology"/>
<evidence type="ECO:0000313" key="5">
    <source>
        <dbReference type="Proteomes" id="UP000494040"/>
    </source>
</evidence>
<evidence type="ECO:0000256" key="3">
    <source>
        <dbReference type="SAM" id="MobiDB-lite"/>
    </source>
</evidence>
<dbReference type="RefSeq" id="XP_024085839.1">
    <property type="nucleotide sequence ID" value="XM_024230071.1"/>
</dbReference>
<dbReference type="GeneID" id="112128219"/>
<accession>A0A8I6TL74</accession>
<dbReference type="EnsemblMetazoa" id="XM_024230071.1">
    <property type="protein sequence ID" value="XP_024085839.1"/>
    <property type="gene ID" value="LOC112128219"/>
</dbReference>